<dbReference type="Proteomes" id="UP000198778">
    <property type="component" value="Unassembled WGS sequence"/>
</dbReference>
<dbReference type="PANTHER" id="PTHR34987">
    <property type="entry name" value="C, PUTATIVE (AFU_ORTHOLOGUE AFUA_3G02880)-RELATED"/>
    <property type="match status" value="1"/>
</dbReference>
<protein>
    <submittedName>
        <fullName evidence="3">Alpha-L-rhamnosidase</fullName>
    </submittedName>
</protein>
<proteinExistence type="predicted"/>
<feature type="domain" description="Glycosyl hydrolase family 78 alpha-rhamnosidase N-terminal" evidence="2">
    <location>
        <begin position="35"/>
        <end position="172"/>
    </location>
</feature>
<reference evidence="4" key="1">
    <citation type="submission" date="2016-10" db="EMBL/GenBank/DDBJ databases">
        <authorList>
            <person name="Varghese N."/>
            <person name="Submissions S."/>
        </authorList>
    </citation>
    <scope>NUCLEOTIDE SEQUENCE [LARGE SCALE GENOMIC DNA]</scope>
    <source>
        <strain evidence="4">CGMCC 1.10369</strain>
    </source>
</reference>
<dbReference type="Gene3D" id="1.50.10.10">
    <property type="match status" value="1"/>
</dbReference>
<keyword evidence="4" id="KW-1185">Reference proteome</keyword>
<evidence type="ECO:0000259" key="2">
    <source>
        <dbReference type="Pfam" id="PF21104"/>
    </source>
</evidence>
<dbReference type="EMBL" id="FNIL01000004">
    <property type="protein sequence ID" value="SDN88744.1"/>
    <property type="molecule type" value="Genomic_DNA"/>
</dbReference>
<dbReference type="Pfam" id="PF21104">
    <property type="entry name" value="Glyco_hydro_78_N"/>
    <property type="match status" value="1"/>
</dbReference>
<dbReference type="InterPro" id="IPR035396">
    <property type="entry name" value="Bac_rhamnosid6H"/>
</dbReference>
<dbReference type="InterPro" id="IPR049164">
    <property type="entry name" value="Glyco_hydro_78_N"/>
</dbReference>
<accession>A0A1H0F277</accession>
<dbReference type="OrthoDB" id="9815108at2"/>
<dbReference type="GO" id="GO:0005975">
    <property type="term" value="P:carbohydrate metabolic process"/>
    <property type="evidence" value="ECO:0007669"/>
    <property type="project" value="InterPro"/>
</dbReference>
<evidence type="ECO:0000313" key="3">
    <source>
        <dbReference type="EMBL" id="SDN88744.1"/>
    </source>
</evidence>
<dbReference type="RefSeq" id="WP_090842594.1">
    <property type="nucleotide sequence ID" value="NZ_FNIL01000004.1"/>
</dbReference>
<evidence type="ECO:0000259" key="1">
    <source>
        <dbReference type="Pfam" id="PF17389"/>
    </source>
</evidence>
<dbReference type="PANTHER" id="PTHR34987:SF4">
    <property type="entry name" value="ALPHA-L-RHAMNOSIDASE C-TERMINAL DOMAIN-CONTAINING PROTEIN"/>
    <property type="match status" value="1"/>
</dbReference>
<gene>
    <name evidence="3" type="ORF">SAMN04488053_104161</name>
</gene>
<evidence type="ECO:0000313" key="4">
    <source>
        <dbReference type="Proteomes" id="UP000198778"/>
    </source>
</evidence>
<sequence length="518" mass="59671">MSFQKGAAYSIVREEKFERKAAEALPKLYERTVTPKRMVATAQDPNALHGWKVVEKEAGKTSYGKGDEVIFDFGEHLVGYVSLHIEPEGSPPDAPAHLEFMFGEMPVEVSEPPGTYDGWISSSWLQQAREHIDVLPWKLELKRRYSFRYLKIRVLDTSQKFTVSFHDVTCTAVTSADRHAVPARSWEGELLQELDEVSLRTLENCMQEVFEDGPKRDRRLWLGDLRLQALANYVTFGANDLVKRNLYQFAAVPNEEGRVAANLFMKPKLIPDDTYLFDYALFFATTLHDYYEYTNDKETLQELWPTAYRQLEVGLERVEENGIVRDDESWWSFIDWQKGLNKQAASQAILVYALRKGAVMAEALGKTEQAVILQLQAEAASQAAKAQLWDDEAGFYVSGEEKQISWASQVWMVYAGVLDKKEAKQLLQRLRETPPQIGMNTPYMHHHYAEALCLYGELEEALAHMRWYWGGMLEDGADTFWELYQPEDKTFSPYGNFLINSYCHAWSCTPTYLLRKYF</sequence>
<feature type="domain" description="Alpha-L-rhamnosidase six-hairpin glycosidase" evidence="1">
    <location>
        <begin position="189"/>
        <end position="515"/>
    </location>
</feature>
<organism evidence="3 4">
    <name type="scientific">Alkalicoccus daliensis</name>
    <dbReference type="NCBI Taxonomy" id="745820"/>
    <lineage>
        <taxon>Bacteria</taxon>
        <taxon>Bacillati</taxon>
        <taxon>Bacillota</taxon>
        <taxon>Bacilli</taxon>
        <taxon>Bacillales</taxon>
        <taxon>Bacillaceae</taxon>
        <taxon>Alkalicoccus</taxon>
    </lineage>
</organism>
<name>A0A1H0F277_9BACI</name>
<dbReference type="Pfam" id="PF17389">
    <property type="entry name" value="Bac_rhamnosid6H"/>
    <property type="match status" value="1"/>
</dbReference>
<dbReference type="InterPro" id="IPR012341">
    <property type="entry name" value="6hp_glycosidase-like_sf"/>
</dbReference>
<dbReference type="SUPFAM" id="SSF48208">
    <property type="entry name" value="Six-hairpin glycosidases"/>
    <property type="match status" value="1"/>
</dbReference>
<dbReference type="STRING" id="745820.SAMN04488053_104161"/>
<dbReference type="AlphaFoldDB" id="A0A1H0F277"/>
<dbReference type="InterPro" id="IPR008928">
    <property type="entry name" value="6-hairpin_glycosidase_sf"/>
</dbReference>